<evidence type="ECO:0000256" key="8">
    <source>
        <dbReference type="SAM" id="Phobius"/>
    </source>
</evidence>
<evidence type="ECO:0000313" key="11">
    <source>
        <dbReference type="Proteomes" id="UP000003503"/>
    </source>
</evidence>
<evidence type="ECO:0000256" key="3">
    <source>
        <dbReference type="ARBA" id="ARBA00022448"/>
    </source>
</evidence>
<proteinExistence type="inferred from homology"/>
<keyword evidence="6 8" id="KW-1133">Transmembrane helix</keyword>
<gene>
    <name evidence="10" type="ORF">HMPREF9083_0740</name>
</gene>
<organism evidence="10 11">
    <name type="scientific">Dialister micraerophilus DSM 19965</name>
    <dbReference type="NCBI Taxonomy" id="888062"/>
    <lineage>
        <taxon>Bacteria</taxon>
        <taxon>Bacillati</taxon>
        <taxon>Bacillota</taxon>
        <taxon>Negativicutes</taxon>
        <taxon>Veillonellales</taxon>
        <taxon>Veillonellaceae</taxon>
        <taxon>Dialister</taxon>
    </lineage>
</organism>
<dbReference type="InterPro" id="IPR004680">
    <property type="entry name" value="Cit_transptr-like_dom"/>
</dbReference>
<feature type="transmembrane region" description="Helical" evidence="8">
    <location>
        <begin position="157"/>
        <end position="179"/>
    </location>
</feature>
<feature type="transmembrane region" description="Helical" evidence="8">
    <location>
        <begin position="80"/>
        <end position="100"/>
    </location>
</feature>
<dbReference type="PANTHER" id="PTHR43568">
    <property type="entry name" value="P PROTEIN"/>
    <property type="match status" value="1"/>
</dbReference>
<feature type="transmembrane region" description="Helical" evidence="8">
    <location>
        <begin position="50"/>
        <end position="68"/>
    </location>
</feature>
<name>F2BX22_9FIRM</name>
<evidence type="ECO:0000256" key="4">
    <source>
        <dbReference type="ARBA" id="ARBA00022475"/>
    </source>
</evidence>
<feature type="transmembrane region" description="Helical" evidence="8">
    <location>
        <begin position="305"/>
        <end position="328"/>
    </location>
</feature>
<dbReference type="Pfam" id="PF03600">
    <property type="entry name" value="CitMHS"/>
    <property type="match status" value="1"/>
</dbReference>
<evidence type="ECO:0000256" key="7">
    <source>
        <dbReference type="ARBA" id="ARBA00023136"/>
    </source>
</evidence>
<accession>F2BX22</accession>
<feature type="transmembrane region" description="Helical" evidence="8">
    <location>
        <begin position="426"/>
        <end position="447"/>
    </location>
</feature>
<dbReference type="STRING" id="888062.HMPREF9083_0740"/>
<dbReference type="AlphaFoldDB" id="F2BX22"/>
<feature type="domain" description="Citrate transporter-like" evidence="9">
    <location>
        <begin position="41"/>
        <end position="392"/>
    </location>
</feature>
<dbReference type="HOGENOM" id="CLU_011920_4_0_9"/>
<keyword evidence="4" id="KW-1003">Cell membrane</keyword>
<dbReference type="InterPro" id="IPR000802">
    <property type="entry name" value="Arsenical_pump_ArsB"/>
</dbReference>
<feature type="transmembrane region" description="Helical" evidence="8">
    <location>
        <begin position="340"/>
        <end position="364"/>
    </location>
</feature>
<evidence type="ECO:0000256" key="6">
    <source>
        <dbReference type="ARBA" id="ARBA00022989"/>
    </source>
</evidence>
<keyword evidence="11" id="KW-1185">Reference proteome</keyword>
<dbReference type="eggNOG" id="COG1055">
    <property type="taxonomic scope" value="Bacteria"/>
</dbReference>
<keyword evidence="3" id="KW-0813">Transport</keyword>
<feature type="transmembrane region" description="Helical" evidence="8">
    <location>
        <begin position="120"/>
        <end position="145"/>
    </location>
</feature>
<sequence length="453" mass="49383">MCYHHVKFLLQNERWRRGIDPAHMTGQTAFYTAIIIFVLTYIGIMSEKVPRTICALLGGGAMIYFGFVTQNQAFTQFIDFNTIGLLMGMMILISVVKKSGFFKAMALWAVKMSKGQSKELLILLSIVTAVGAALIDSVTAALLIAPMTISICRMLKISPVPILISEILMANIGGTALMIGNPPNVMIGSATHLDFNDFLINLAPVVVVTIIVTLIAILVLFRKQLPNVHMTQEELDKIDISSAIEDKKILKRSLSILALTICGFVVHSMFGLQSATIAMTGGVAAMIICGIDPQEVMKEVDLDTLLFFTGLFILVGGMENAGVIEALAKWAIGLVGGDMNLVTFLILFLSGIASAFIDNIPFTATMIPLIHNMQVLLNAPHSDYMWWSLALGACFGGNGTMIGASPNVIMIAIAAKEGYKISFNTFLKWCFPLMLLSLVVSAIYLYVRYLMFI</sequence>
<protein>
    <submittedName>
        <fullName evidence="10">Arsenic transporter</fullName>
    </submittedName>
</protein>
<dbReference type="InterPro" id="IPR051475">
    <property type="entry name" value="Diverse_Ion_Transporter"/>
</dbReference>
<evidence type="ECO:0000313" key="10">
    <source>
        <dbReference type="EMBL" id="EGF13998.1"/>
    </source>
</evidence>
<feature type="transmembrane region" description="Helical" evidence="8">
    <location>
        <begin position="199"/>
        <end position="221"/>
    </location>
</feature>
<keyword evidence="7 8" id="KW-0472">Membrane</keyword>
<evidence type="ECO:0000256" key="1">
    <source>
        <dbReference type="ARBA" id="ARBA00004651"/>
    </source>
</evidence>
<dbReference type="PRINTS" id="PR00758">
    <property type="entry name" value="ARSENICPUMP"/>
</dbReference>
<evidence type="ECO:0000259" key="9">
    <source>
        <dbReference type="Pfam" id="PF03600"/>
    </source>
</evidence>
<dbReference type="CDD" id="cd01116">
    <property type="entry name" value="P_permease"/>
    <property type="match status" value="1"/>
</dbReference>
<reference evidence="10 11" key="1">
    <citation type="submission" date="2011-02" db="EMBL/GenBank/DDBJ databases">
        <authorList>
            <person name="Muzny D."/>
            <person name="Qin X."/>
            <person name="Deng J."/>
            <person name="Jiang H."/>
            <person name="Liu Y."/>
            <person name="Qu J."/>
            <person name="Song X.-Z."/>
            <person name="Zhang L."/>
            <person name="Thornton R."/>
            <person name="Coyle M."/>
            <person name="Francisco L."/>
            <person name="Jackson L."/>
            <person name="Javaid M."/>
            <person name="Korchina V."/>
            <person name="Kovar C."/>
            <person name="Mata R."/>
            <person name="Mathew T."/>
            <person name="Ngo R."/>
            <person name="Nguyen L."/>
            <person name="Nguyen N."/>
            <person name="Okwuonu G."/>
            <person name="Ongeri F."/>
            <person name="Pham C."/>
            <person name="Simmons D."/>
            <person name="Wilczek-Boney K."/>
            <person name="Hale W."/>
            <person name="Jakkamsetti A."/>
            <person name="Pham P."/>
            <person name="Ruth R."/>
            <person name="San Lucas F."/>
            <person name="Warren J."/>
            <person name="Zhang J."/>
            <person name="Zhao Z."/>
            <person name="Zhou C."/>
            <person name="Zhu D."/>
            <person name="Lee S."/>
            <person name="Bess C."/>
            <person name="Blankenburg K."/>
            <person name="Forbes L."/>
            <person name="Fu Q."/>
            <person name="Gubbala S."/>
            <person name="Hirani K."/>
            <person name="Jayaseelan J.C."/>
            <person name="Lara F."/>
            <person name="Munidasa M."/>
            <person name="Palculict T."/>
            <person name="Patil S."/>
            <person name="Pu L.-L."/>
            <person name="Saada N."/>
            <person name="Tang L."/>
            <person name="Weissenberger G."/>
            <person name="Zhu Y."/>
            <person name="Hemphill L."/>
            <person name="Shang Y."/>
            <person name="Youmans B."/>
            <person name="Ayvaz T."/>
            <person name="Ross M."/>
            <person name="Santibanez J."/>
            <person name="Aqrawi P."/>
            <person name="Gross S."/>
            <person name="Joshi V."/>
            <person name="Fowler G."/>
            <person name="Nazareth L."/>
            <person name="Reid J."/>
            <person name="Worley K."/>
            <person name="Petrosino J."/>
            <person name="Highlander S."/>
            <person name="Gibbs R."/>
        </authorList>
    </citation>
    <scope>NUCLEOTIDE SEQUENCE [LARGE SCALE GENOMIC DNA]</scope>
    <source>
        <strain evidence="10 11">DSM 19965</strain>
    </source>
</reference>
<keyword evidence="5 8" id="KW-0812">Transmembrane</keyword>
<comment type="caution">
    <text evidence="10">The sequence shown here is derived from an EMBL/GenBank/DDBJ whole genome shotgun (WGS) entry which is preliminary data.</text>
</comment>
<dbReference type="GO" id="GO:0015105">
    <property type="term" value="F:arsenite transmembrane transporter activity"/>
    <property type="evidence" value="ECO:0007669"/>
    <property type="project" value="InterPro"/>
</dbReference>
<dbReference type="EMBL" id="AFBB01000013">
    <property type="protein sequence ID" value="EGF13998.1"/>
    <property type="molecule type" value="Genomic_DNA"/>
</dbReference>
<comment type="subcellular location">
    <subcellularLocation>
        <location evidence="1">Cell membrane</location>
        <topology evidence="1">Multi-pass membrane protein</topology>
    </subcellularLocation>
</comment>
<evidence type="ECO:0000256" key="5">
    <source>
        <dbReference type="ARBA" id="ARBA00022692"/>
    </source>
</evidence>
<dbReference type="PANTHER" id="PTHR43568:SF1">
    <property type="entry name" value="P PROTEIN"/>
    <property type="match status" value="1"/>
</dbReference>
<evidence type="ECO:0000256" key="2">
    <source>
        <dbReference type="ARBA" id="ARBA00009843"/>
    </source>
</evidence>
<dbReference type="GO" id="GO:0005886">
    <property type="term" value="C:plasma membrane"/>
    <property type="evidence" value="ECO:0007669"/>
    <property type="project" value="UniProtKB-SubCell"/>
</dbReference>
<feature type="transmembrane region" description="Helical" evidence="8">
    <location>
        <begin position="21"/>
        <end position="44"/>
    </location>
</feature>
<feature type="transmembrane region" description="Helical" evidence="8">
    <location>
        <begin position="384"/>
        <end position="414"/>
    </location>
</feature>
<feature type="transmembrane region" description="Helical" evidence="8">
    <location>
        <begin position="254"/>
        <end position="272"/>
    </location>
</feature>
<dbReference type="Proteomes" id="UP000003503">
    <property type="component" value="Unassembled WGS sequence"/>
</dbReference>
<comment type="similarity">
    <text evidence="2">Belongs to the CitM (TC 2.A.11) transporter family.</text>
</comment>